<sequence length="59" mass="6351">MVTQFNGEVAKEVVECRSGDPGHSHEQGCAVGHSKLGEKKGEISLLILLNQGQLFTVED</sequence>
<name>A0A0E9PJ99_ANGAN</name>
<organism evidence="1">
    <name type="scientific">Anguilla anguilla</name>
    <name type="common">European freshwater eel</name>
    <name type="synonym">Muraena anguilla</name>
    <dbReference type="NCBI Taxonomy" id="7936"/>
    <lineage>
        <taxon>Eukaryota</taxon>
        <taxon>Metazoa</taxon>
        <taxon>Chordata</taxon>
        <taxon>Craniata</taxon>
        <taxon>Vertebrata</taxon>
        <taxon>Euteleostomi</taxon>
        <taxon>Actinopterygii</taxon>
        <taxon>Neopterygii</taxon>
        <taxon>Teleostei</taxon>
        <taxon>Anguilliformes</taxon>
        <taxon>Anguillidae</taxon>
        <taxon>Anguilla</taxon>
    </lineage>
</organism>
<dbReference type="AlphaFoldDB" id="A0A0E9PJ99"/>
<dbReference type="EMBL" id="GBXM01103973">
    <property type="protein sequence ID" value="JAH04604.1"/>
    <property type="molecule type" value="Transcribed_RNA"/>
</dbReference>
<protein>
    <submittedName>
        <fullName evidence="1">Uncharacterized protein</fullName>
    </submittedName>
</protein>
<accession>A0A0E9PJ99</accession>
<proteinExistence type="predicted"/>
<reference evidence="1" key="2">
    <citation type="journal article" date="2015" name="Fish Shellfish Immunol.">
        <title>Early steps in the European eel (Anguilla anguilla)-Vibrio vulnificus interaction in the gills: Role of the RtxA13 toxin.</title>
        <authorList>
            <person name="Callol A."/>
            <person name="Pajuelo D."/>
            <person name="Ebbesson L."/>
            <person name="Teles M."/>
            <person name="MacKenzie S."/>
            <person name="Amaro C."/>
        </authorList>
    </citation>
    <scope>NUCLEOTIDE SEQUENCE</scope>
</reference>
<evidence type="ECO:0000313" key="1">
    <source>
        <dbReference type="EMBL" id="JAH04604.1"/>
    </source>
</evidence>
<reference evidence="1" key="1">
    <citation type="submission" date="2014-11" db="EMBL/GenBank/DDBJ databases">
        <authorList>
            <person name="Amaro Gonzalez C."/>
        </authorList>
    </citation>
    <scope>NUCLEOTIDE SEQUENCE</scope>
</reference>